<evidence type="ECO:0000313" key="3">
    <source>
        <dbReference type="Proteomes" id="UP000619355"/>
    </source>
</evidence>
<evidence type="ECO:0000256" key="1">
    <source>
        <dbReference type="SAM" id="MobiDB-lite"/>
    </source>
</evidence>
<feature type="compositionally biased region" description="Low complexity" evidence="1">
    <location>
        <begin position="1"/>
        <end position="10"/>
    </location>
</feature>
<sequence>MGGPERAAAAGSGGGPEGGAYGGASGADGGAWAGRSGGLPVSMWSPRGQAIPSVSLPTINPTPDRRWQVVNTRAPPAV</sequence>
<dbReference type="EMBL" id="BNBF01000002">
    <property type="protein sequence ID" value="GHG38520.1"/>
    <property type="molecule type" value="Genomic_DNA"/>
</dbReference>
<feature type="compositionally biased region" description="Gly residues" evidence="1">
    <location>
        <begin position="11"/>
        <end position="37"/>
    </location>
</feature>
<evidence type="ECO:0000313" key="2">
    <source>
        <dbReference type="EMBL" id="GHG38520.1"/>
    </source>
</evidence>
<dbReference type="AlphaFoldDB" id="A0A919C0E7"/>
<comment type="caution">
    <text evidence="2">The sequence shown here is derived from an EMBL/GenBank/DDBJ whole genome shotgun (WGS) entry which is preliminary data.</text>
</comment>
<feature type="region of interest" description="Disordered" evidence="1">
    <location>
        <begin position="1"/>
        <end position="63"/>
    </location>
</feature>
<protein>
    <submittedName>
        <fullName evidence="2">Uncharacterized protein</fullName>
    </submittedName>
</protein>
<proteinExistence type="predicted"/>
<accession>A0A919C0E7</accession>
<dbReference type="Proteomes" id="UP000619355">
    <property type="component" value="Unassembled WGS sequence"/>
</dbReference>
<gene>
    <name evidence="2" type="ORF">GCM10018980_11350</name>
</gene>
<organism evidence="2 3">
    <name type="scientific">Streptomyces capoamus</name>
    <dbReference type="NCBI Taxonomy" id="68183"/>
    <lineage>
        <taxon>Bacteria</taxon>
        <taxon>Bacillati</taxon>
        <taxon>Actinomycetota</taxon>
        <taxon>Actinomycetes</taxon>
        <taxon>Kitasatosporales</taxon>
        <taxon>Streptomycetaceae</taxon>
        <taxon>Streptomyces</taxon>
    </lineage>
</organism>
<reference evidence="3" key="1">
    <citation type="journal article" date="2019" name="Int. J. Syst. Evol. Microbiol.">
        <title>The Global Catalogue of Microorganisms (GCM) 10K type strain sequencing project: providing services to taxonomists for standard genome sequencing and annotation.</title>
        <authorList>
            <consortium name="The Broad Institute Genomics Platform"/>
            <consortium name="The Broad Institute Genome Sequencing Center for Infectious Disease"/>
            <person name="Wu L."/>
            <person name="Ma J."/>
        </authorList>
    </citation>
    <scope>NUCLEOTIDE SEQUENCE [LARGE SCALE GENOMIC DNA]</scope>
    <source>
        <strain evidence="3">JCM 4253</strain>
    </source>
</reference>
<name>A0A919C0E7_9ACTN</name>
<keyword evidence="3" id="KW-1185">Reference proteome</keyword>